<gene>
    <name evidence="1" type="ORF">IC234_19925</name>
</gene>
<dbReference type="Proteomes" id="UP000606003">
    <property type="component" value="Unassembled WGS sequence"/>
</dbReference>
<protein>
    <submittedName>
        <fullName evidence="1">Uncharacterized protein</fullName>
    </submittedName>
</protein>
<organism evidence="1 2">
    <name type="scientific">Hymenobacter armeniacus</name>
    <dbReference type="NCBI Taxonomy" id="2771358"/>
    <lineage>
        <taxon>Bacteria</taxon>
        <taxon>Pseudomonadati</taxon>
        <taxon>Bacteroidota</taxon>
        <taxon>Cytophagia</taxon>
        <taxon>Cytophagales</taxon>
        <taxon>Hymenobacteraceae</taxon>
        <taxon>Hymenobacter</taxon>
    </lineage>
</organism>
<evidence type="ECO:0000313" key="2">
    <source>
        <dbReference type="Proteomes" id="UP000606003"/>
    </source>
</evidence>
<evidence type="ECO:0000313" key="1">
    <source>
        <dbReference type="EMBL" id="MBD2724406.1"/>
    </source>
</evidence>
<reference evidence="1 2" key="1">
    <citation type="submission" date="2020-09" db="EMBL/GenBank/DDBJ databases">
        <authorList>
            <person name="Kim M.K."/>
        </authorList>
    </citation>
    <scope>NUCLEOTIDE SEQUENCE [LARGE SCALE GENOMIC DNA]</scope>
    <source>
        <strain evidence="1 2">BT189</strain>
    </source>
</reference>
<comment type="caution">
    <text evidence="1">The sequence shown here is derived from an EMBL/GenBank/DDBJ whole genome shotgun (WGS) entry which is preliminary data.</text>
</comment>
<proteinExistence type="predicted"/>
<dbReference type="EMBL" id="JACXAC010000007">
    <property type="protein sequence ID" value="MBD2724406.1"/>
    <property type="molecule type" value="Genomic_DNA"/>
</dbReference>
<feature type="non-terminal residue" evidence="1">
    <location>
        <position position="48"/>
    </location>
</feature>
<name>A0ABR8JZF8_9BACT</name>
<sequence length="48" mass="5318">MKHRLPFLYFLLVLGGLLLGSAPEARASHLLGGDMTYVSLGNNQYRVK</sequence>
<keyword evidence="2" id="KW-1185">Reference proteome</keyword>
<accession>A0ABR8JZF8</accession>